<sequence length="127" mass="14723">MVDPSNTSDINMNYEDQKQINRFSSLLSRKVELKCELEKFKENLQTHCDALDEIALCMDPEGILIRFGESYYHVPEEEATERIEELKSQVESKIEEISGELSGIQQEMDKLKVDLYLKFGSNINLDE</sequence>
<keyword evidence="4" id="KW-0175">Coiled coil</keyword>
<accession>A0A1J4MI71</accession>
<dbReference type="InterPro" id="IPR002777">
    <property type="entry name" value="PFD_beta-like"/>
</dbReference>
<evidence type="ECO:0000256" key="4">
    <source>
        <dbReference type="SAM" id="Coils"/>
    </source>
</evidence>
<evidence type="ECO:0000256" key="2">
    <source>
        <dbReference type="ARBA" id="ARBA00023186"/>
    </source>
</evidence>
<dbReference type="GO" id="GO:0006457">
    <property type="term" value="P:protein folding"/>
    <property type="evidence" value="ECO:0007669"/>
    <property type="project" value="UniProtKB-UniRule"/>
</dbReference>
<evidence type="ECO:0000256" key="3">
    <source>
        <dbReference type="PIRNR" id="PIRNR016477"/>
    </source>
</evidence>
<dbReference type="PANTHER" id="PTHR21100">
    <property type="entry name" value="PREFOLDIN SUBUNIT 4"/>
    <property type="match status" value="1"/>
</dbReference>
<dbReference type="OrthoDB" id="10250441at2759"/>
<dbReference type="SUPFAM" id="SSF46579">
    <property type="entry name" value="Prefoldin"/>
    <property type="match status" value="1"/>
</dbReference>
<dbReference type="PANTHER" id="PTHR21100:SF9">
    <property type="entry name" value="PREFOLDIN SUBUNIT 4"/>
    <property type="match status" value="1"/>
</dbReference>
<comment type="similarity">
    <text evidence="1 3">Belongs to the prefoldin subunit beta family.</text>
</comment>
<dbReference type="PIRSF" id="PIRSF016477">
    <property type="entry name" value="Prefoldin_subunit_4"/>
    <property type="match status" value="1"/>
</dbReference>
<comment type="subunit">
    <text evidence="3">Heterohexamer of two PFD-alpha type and four PFD-beta type subunits.</text>
</comment>
<dbReference type="GO" id="GO:0005737">
    <property type="term" value="C:cytoplasm"/>
    <property type="evidence" value="ECO:0007669"/>
    <property type="project" value="TreeGrafter"/>
</dbReference>
<dbReference type="GO" id="GO:0016272">
    <property type="term" value="C:prefoldin complex"/>
    <property type="evidence" value="ECO:0007669"/>
    <property type="project" value="UniProtKB-UniRule"/>
</dbReference>
<dbReference type="AlphaFoldDB" id="A0A1J4MI71"/>
<dbReference type="GO" id="GO:0051082">
    <property type="term" value="F:unfolded protein binding"/>
    <property type="evidence" value="ECO:0007669"/>
    <property type="project" value="InterPro"/>
</dbReference>
<protein>
    <recommendedName>
        <fullName evidence="3">Prefoldin subunit 4</fullName>
    </recommendedName>
</protein>
<dbReference type="CDD" id="cd23165">
    <property type="entry name" value="Prefoldin_4"/>
    <property type="match status" value="1"/>
</dbReference>
<feature type="coiled-coil region" evidence="4">
    <location>
        <begin position="76"/>
        <end position="114"/>
    </location>
</feature>
<evidence type="ECO:0000313" key="5">
    <source>
        <dbReference type="EMBL" id="OII73926.1"/>
    </source>
</evidence>
<dbReference type="RefSeq" id="XP_028875146.1">
    <property type="nucleotide sequence ID" value="XM_029019739.1"/>
</dbReference>
<reference evidence="5 6" key="1">
    <citation type="submission" date="2016-10" db="EMBL/GenBank/DDBJ databases">
        <title>Reductive evolution of mitochondrial metabolism and differential evolution of invasion-related proteins in Cryptosporidium.</title>
        <authorList>
            <person name="Liu S."/>
            <person name="Roellig D.M."/>
            <person name="Guo Y."/>
            <person name="Li N."/>
            <person name="Frace M.A."/>
            <person name="Tang K."/>
            <person name="Zhang L."/>
            <person name="Feng Y."/>
            <person name="Xiao L."/>
        </authorList>
    </citation>
    <scope>NUCLEOTIDE SEQUENCE [LARGE SCALE GENOMIC DNA]</scope>
    <source>
        <strain evidence="5">39726</strain>
    </source>
</reference>
<name>A0A1J4MI71_9CRYT</name>
<dbReference type="GeneID" id="39979518"/>
<dbReference type="VEuPathDB" id="CryptoDB:cubi_02728"/>
<evidence type="ECO:0000256" key="1">
    <source>
        <dbReference type="ARBA" id="ARBA00008045"/>
    </source>
</evidence>
<keyword evidence="6" id="KW-1185">Reference proteome</keyword>
<evidence type="ECO:0000313" key="6">
    <source>
        <dbReference type="Proteomes" id="UP000186176"/>
    </source>
</evidence>
<dbReference type="EMBL" id="LRBP01000013">
    <property type="protein sequence ID" value="OII73926.1"/>
    <property type="molecule type" value="Genomic_DNA"/>
</dbReference>
<comment type="function">
    <text evidence="3">Binds specifically to cytosolic chaperonin (c-CPN) and transfers target proteins to it. Binds to nascent polypeptide chain and promotes folding in an environment in which there are many competing pathways for nonnative proteins.</text>
</comment>
<dbReference type="Proteomes" id="UP000186176">
    <property type="component" value="Unassembled WGS sequence"/>
</dbReference>
<dbReference type="InterPro" id="IPR016661">
    <property type="entry name" value="PFDN4"/>
</dbReference>
<keyword evidence="2 3" id="KW-0143">Chaperone</keyword>
<gene>
    <name evidence="5" type="ORF">cubi_02728</name>
</gene>
<proteinExistence type="inferred from homology"/>
<comment type="caution">
    <text evidence="5">The sequence shown here is derived from an EMBL/GenBank/DDBJ whole genome shotgun (WGS) entry which is preliminary data.</text>
</comment>
<organism evidence="5 6">
    <name type="scientific">Cryptosporidium ubiquitum</name>
    <dbReference type="NCBI Taxonomy" id="857276"/>
    <lineage>
        <taxon>Eukaryota</taxon>
        <taxon>Sar</taxon>
        <taxon>Alveolata</taxon>
        <taxon>Apicomplexa</taxon>
        <taxon>Conoidasida</taxon>
        <taxon>Coccidia</taxon>
        <taxon>Eucoccidiorida</taxon>
        <taxon>Eimeriorina</taxon>
        <taxon>Cryptosporidiidae</taxon>
        <taxon>Cryptosporidium</taxon>
    </lineage>
</organism>
<dbReference type="Pfam" id="PF01920">
    <property type="entry name" value="Prefoldin_2"/>
    <property type="match status" value="1"/>
</dbReference>